<evidence type="ECO:0000313" key="2">
    <source>
        <dbReference type="EMBL" id="GFO63083.1"/>
    </source>
</evidence>
<dbReference type="Proteomes" id="UP000568888">
    <property type="component" value="Unassembled WGS sequence"/>
</dbReference>
<feature type="compositionally biased region" description="Pro residues" evidence="1">
    <location>
        <begin position="263"/>
        <end position="274"/>
    </location>
</feature>
<proteinExistence type="predicted"/>
<sequence>MAEIFFIASDERALDLIESLRIQSPKSLTFETDLPSAISRLPKEQPRYVFIQSDLDGIPGEEIAAQTRALVTDPDLQLILLTDGEAPAPPDSFACSFSLTLPTTRLSGEVMQLLNAEVVPGAHPKAPADFSDLSDFGKLPDLFTLDDQADFEIPDFDDAAFEPHLAPLWPDQAQKGSATAAGVAPVPPAADERQNGFIEEIGFFVTDPEPPAPRSPEAELAPAVPVIPEIPAVEVVPPPPPPREAAHATPAPSPRQEPAQEAPAPPVASEPPAQPARRAPKSLYPTPEQIYRKPPAQCGQEVDDDDTAPLSRPEGSSKSRTTGIAVIGVLVLALGVVVWQRSKPEPAPTALRSLAPTAMAPAPAIPTAPAIPMAPAPAPAKKQAAGNLPGFIPKVPADAAYAAAHPGWELYRGHRKEFRVYREQGKVRAIQVLPEGESDLNEGMLGRYFKEATGADLPPDGETRAQNGLALETRKAKNGAEIAIYRTSAPHIVGIVLQLPDQGHK</sequence>
<evidence type="ECO:0000313" key="3">
    <source>
        <dbReference type="Proteomes" id="UP000568888"/>
    </source>
</evidence>
<comment type="caution">
    <text evidence="2">The sequence shown here is derived from an EMBL/GenBank/DDBJ whole genome shotgun (WGS) entry which is preliminary data.</text>
</comment>
<gene>
    <name evidence="2" type="ORF">GMPD_10020</name>
</gene>
<reference evidence="3" key="1">
    <citation type="submission" date="2020-06" db="EMBL/GenBank/DDBJ databases">
        <title>Draft genomic sequecing of Geomonas sp. Red736.</title>
        <authorList>
            <person name="Itoh H."/>
            <person name="Xu Z.X."/>
            <person name="Ushijima N."/>
            <person name="Masuda Y."/>
            <person name="Shiratori Y."/>
            <person name="Senoo K."/>
        </authorList>
    </citation>
    <scope>NUCLEOTIDE SEQUENCE [LARGE SCALE GENOMIC DNA]</scope>
    <source>
        <strain evidence="3">Red736</strain>
    </source>
</reference>
<name>A0A6V8MU17_9BACT</name>
<feature type="compositionally biased region" description="Low complexity" evidence="1">
    <location>
        <begin position="247"/>
        <end position="262"/>
    </location>
</feature>
<dbReference type="EMBL" id="BLXY01000001">
    <property type="protein sequence ID" value="GFO63083.1"/>
    <property type="molecule type" value="Genomic_DNA"/>
</dbReference>
<accession>A0A6V8MU17</accession>
<dbReference type="RefSeq" id="WP_183345706.1">
    <property type="nucleotide sequence ID" value="NZ_BLXY01000001.1"/>
</dbReference>
<feature type="region of interest" description="Disordered" evidence="1">
    <location>
        <begin position="234"/>
        <end position="320"/>
    </location>
</feature>
<protein>
    <submittedName>
        <fullName evidence="2">Uncharacterized protein</fullName>
    </submittedName>
</protein>
<evidence type="ECO:0000256" key="1">
    <source>
        <dbReference type="SAM" id="MobiDB-lite"/>
    </source>
</evidence>
<dbReference type="AlphaFoldDB" id="A0A6V8MU17"/>
<organism evidence="2 3">
    <name type="scientific">Geomonas paludis</name>
    <dbReference type="NCBI Taxonomy" id="2740185"/>
    <lineage>
        <taxon>Bacteria</taxon>
        <taxon>Pseudomonadati</taxon>
        <taxon>Thermodesulfobacteriota</taxon>
        <taxon>Desulfuromonadia</taxon>
        <taxon>Geobacterales</taxon>
        <taxon>Geobacteraceae</taxon>
        <taxon>Geomonas</taxon>
    </lineage>
</organism>